<organism evidence="1 2">
    <name type="scientific">Antarctobacter heliothermus</name>
    <dbReference type="NCBI Taxonomy" id="74033"/>
    <lineage>
        <taxon>Bacteria</taxon>
        <taxon>Pseudomonadati</taxon>
        <taxon>Pseudomonadota</taxon>
        <taxon>Alphaproteobacteria</taxon>
        <taxon>Rhodobacterales</taxon>
        <taxon>Roseobacteraceae</taxon>
        <taxon>Antarctobacter</taxon>
    </lineage>
</organism>
<dbReference type="EMBL" id="CP022541">
    <property type="protein sequence ID" value="ASP23529.1"/>
    <property type="molecule type" value="Genomic_DNA"/>
</dbReference>
<evidence type="ECO:0000313" key="1">
    <source>
        <dbReference type="EMBL" id="ASP23529.1"/>
    </source>
</evidence>
<dbReference type="KEGG" id="aht:ANTHELSMS3_05149"/>
<dbReference type="Proteomes" id="UP000203589">
    <property type="component" value="Plasmid pSMS3-1"/>
</dbReference>
<proteinExistence type="predicted"/>
<gene>
    <name evidence="1" type="ORF">ANTHELSMS3_05149</name>
</gene>
<sequence length="57" mass="5996">MNIKSHANCDSEGRPINLLVTADPVSDYIGGRGLLDGMLAVKWLLGGNPPVFNGTLS</sequence>
<protein>
    <submittedName>
        <fullName evidence="1">Transposase</fullName>
    </submittedName>
</protein>
<reference evidence="1 2" key="1">
    <citation type="submission" date="2017-07" db="EMBL/GenBank/DDBJ databases">
        <title>Genome Sequence of Antarctobacter heliothermus Strain SMS3 Isolated from a culture of the Diatom Skeletonema marinoi.</title>
        <authorList>
            <person name="Topel M."/>
            <person name="Pinder M.I.M."/>
            <person name="Johansson O.N."/>
            <person name="Kourtchenko O."/>
            <person name="Godhe A."/>
            <person name="Clarke A.K."/>
        </authorList>
    </citation>
    <scope>NUCLEOTIDE SEQUENCE [LARGE SCALE GENOMIC DNA]</scope>
    <source>
        <strain evidence="1 2">SMS3</strain>
        <plasmid evidence="2">Plasmid psms3-1</plasmid>
    </source>
</reference>
<evidence type="ECO:0000313" key="2">
    <source>
        <dbReference type="Proteomes" id="UP000203589"/>
    </source>
</evidence>
<dbReference type="AlphaFoldDB" id="A0A222EBF5"/>
<keyword evidence="2" id="KW-1185">Reference proteome</keyword>
<keyword evidence="1" id="KW-0614">Plasmid</keyword>
<accession>A0A222EBF5</accession>
<geneLocation type="plasmid" evidence="2">
    <name>psms3-1</name>
</geneLocation>
<name>A0A222EBF5_9RHOB</name>